<dbReference type="PANTHER" id="PTHR14150">
    <property type="entry name" value="U3 SMALL NUCLEOLAR RNA-ASSOCIATED PROTEIN 14"/>
    <property type="match status" value="1"/>
</dbReference>
<gene>
    <name evidence="6" type="primary">EOG090X08JJ</name>
</gene>
<dbReference type="InterPro" id="IPR006709">
    <property type="entry name" value="SSU_processome_Utp14"/>
</dbReference>
<reference evidence="6" key="1">
    <citation type="submission" date="2018-08" db="EMBL/GenBank/DDBJ databases">
        <authorList>
            <person name="Cornetti L."/>
        </authorList>
    </citation>
    <scope>NUCLEOTIDE SEQUENCE</scope>
    <source>
        <strain evidence="6">OM-SAIQ-clone2</strain>
    </source>
</reference>
<evidence type="ECO:0000256" key="5">
    <source>
        <dbReference type="SAM" id="MobiDB-lite"/>
    </source>
</evidence>
<dbReference type="Pfam" id="PF04615">
    <property type="entry name" value="Utp14"/>
    <property type="match status" value="2"/>
</dbReference>
<proteinExistence type="evidence at transcript level"/>
<sequence>MSKLKSLQPVEEQQEFLDIDEAASDDGVDEQKHAKMLDTISKLGKNKKFKLAQRSEPLSKISEHALVQVGSSERTIKNKKVKVDDLLKVIPQKRLGPLQTAVKQANKRAQTLRTPLEKPQALRIERAAGYEKVKEEVSRWDDIVKGNRVAEQLIFPLNQPTVKMYSAKDFTAKFQPRTPLEQQISELLRGNKHVQEENKELTPAEEEALTSMSLKEALERRKELARSRALQSYQEAKARRQNKIKSKTYHRLLKREKMKNHVKEFEELKEHDPESALLKLEQLEKRRIEERVTLKHKGAGKWAKLQAIRSKYDQNARESLADQLRIGKEVTRKVKKSDDESDEEIPSIPLEKSNNPWLGGTEPSQPTPEITSGYRKLWNDVNESKKAKKQMVEETTEVVSKPVIVNGFIVTEMKKVGSSTTSVAKQQNGVTESPEMQEEFSEKLDEGLMRKTTMDDFGMSSAKDEIGWDHRSANQKRKFDEPNNSNKDARKKMITDIDPNKFVSMQETTILKSSVPVTEEGNEESDDDEDQRRMTLAEAFADDDVIDQFKEEKKQIVNASTPKDIDLTLPGWGEWGGSGLKISKQKKKRFIIKAPPAPARRDDNKGSLIINEDKNVLMRRQQICDVPFPFRSAAAFESTIRAPVTSTFIPETAARKLSAPKVISKIGTVIAPMTSEVLVSTANRSKELEEKPHPRRKINRQKRPTAK</sequence>
<dbReference type="GO" id="GO:0032040">
    <property type="term" value="C:small-subunit processome"/>
    <property type="evidence" value="ECO:0007669"/>
    <property type="project" value="InterPro"/>
</dbReference>
<feature type="region of interest" description="Disordered" evidence="5">
    <location>
        <begin position="460"/>
        <end position="531"/>
    </location>
</feature>
<keyword evidence="3" id="KW-0597">Phosphoprotein</keyword>
<evidence type="ECO:0000313" key="6">
    <source>
        <dbReference type="EMBL" id="SVE94322.1"/>
    </source>
</evidence>
<accession>A0A4Y7NM86</accession>
<evidence type="ECO:0000256" key="4">
    <source>
        <dbReference type="ARBA" id="ARBA00023242"/>
    </source>
</evidence>
<dbReference type="AlphaFoldDB" id="A0A4Y7NM86"/>
<feature type="compositionally biased region" description="Polar residues" evidence="5">
    <location>
        <begin position="503"/>
        <end position="516"/>
    </location>
</feature>
<keyword evidence="4" id="KW-0539">Nucleus</keyword>
<feature type="compositionally biased region" description="Basic and acidic residues" evidence="5">
    <location>
        <begin position="462"/>
        <end position="499"/>
    </location>
</feature>
<protein>
    <submittedName>
        <fullName evidence="6">EOG090X08JJ</fullName>
    </submittedName>
</protein>
<comment type="similarity">
    <text evidence="2">Belongs to the UTP14 family.</text>
</comment>
<feature type="region of interest" description="Disordered" evidence="5">
    <location>
        <begin position="682"/>
        <end position="707"/>
    </location>
</feature>
<dbReference type="GO" id="GO:0006364">
    <property type="term" value="P:rRNA processing"/>
    <property type="evidence" value="ECO:0007669"/>
    <property type="project" value="InterPro"/>
</dbReference>
<feature type="compositionally biased region" description="Acidic residues" evidence="5">
    <location>
        <begin position="520"/>
        <end position="529"/>
    </location>
</feature>
<feature type="compositionally biased region" description="Basic residues" evidence="5">
    <location>
        <begin position="693"/>
        <end position="707"/>
    </location>
</feature>
<comment type="subcellular location">
    <subcellularLocation>
        <location evidence="1">Nucleus</location>
        <location evidence="1">Nucleolus</location>
    </subcellularLocation>
</comment>
<evidence type="ECO:0000256" key="3">
    <source>
        <dbReference type="ARBA" id="ARBA00022553"/>
    </source>
</evidence>
<organism evidence="6">
    <name type="scientific">Simocephalus serrulatus</name>
    <dbReference type="NCBI Taxonomy" id="117539"/>
    <lineage>
        <taxon>Eukaryota</taxon>
        <taxon>Metazoa</taxon>
        <taxon>Ecdysozoa</taxon>
        <taxon>Arthropoda</taxon>
        <taxon>Crustacea</taxon>
        <taxon>Branchiopoda</taxon>
        <taxon>Diplostraca</taxon>
        <taxon>Cladocera</taxon>
        <taxon>Anomopoda</taxon>
        <taxon>Daphniidae</taxon>
        <taxon>Simocephalus</taxon>
    </lineage>
</organism>
<evidence type="ECO:0000256" key="1">
    <source>
        <dbReference type="ARBA" id="ARBA00004604"/>
    </source>
</evidence>
<dbReference type="EMBL" id="LR024703">
    <property type="protein sequence ID" value="SVE94322.1"/>
    <property type="molecule type" value="mRNA"/>
</dbReference>
<name>A0A4Y7NM86_9CRUS</name>
<dbReference type="PANTHER" id="PTHR14150:SF12">
    <property type="entry name" value="U3 SMALL NUCLEOLAR RNA-ASSOCIATED PROTEIN 14 HOMOLOG A"/>
    <property type="match status" value="1"/>
</dbReference>
<evidence type="ECO:0000256" key="2">
    <source>
        <dbReference type="ARBA" id="ARBA00007774"/>
    </source>
</evidence>
<feature type="compositionally biased region" description="Polar residues" evidence="5">
    <location>
        <begin position="352"/>
        <end position="370"/>
    </location>
</feature>
<feature type="region of interest" description="Disordered" evidence="5">
    <location>
        <begin position="332"/>
        <end position="372"/>
    </location>
</feature>